<dbReference type="GO" id="GO:0043565">
    <property type="term" value="F:sequence-specific DNA binding"/>
    <property type="evidence" value="ECO:0007669"/>
    <property type="project" value="TreeGrafter"/>
</dbReference>
<evidence type="ECO:0000256" key="1">
    <source>
        <dbReference type="ARBA" id="ARBA00009437"/>
    </source>
</evidence>
<name>A0A3N9U7Y7_9VIBR</name>
<evidence type="ECO:0000256" key="4">
    <source>
        <dbReference type="ARBA" id="ARBA00023163"/>
    </source>
</evidence>
<reference evidence="6 7" key="1">
    <citation type="submission" date="2018-11" db="EMBL/GenBank/DDBJ databases">
        <title>Vibrio LJC006 sp. nov., isolated from seawater during the bloom of the enteromorpha.</title>
        <authorList>
            <person name="Liang J."/>
        </authorList>
    </citation>
    <scope>NUCLEOTIDE SEQUENCE [LARGE SCALE GENOMIC DNA]</scope>
    <source>
        <strain evidence="6 7">LJC006</strain>
    </source>
</reference>
<proteinExistence type="inferred from homology"/>
<evidence type="ECO:0000256" key="2">
    <source>
        <dbReference type="ARBA" id="ARBA00023015"/>
    </source>
</evidence>
<dbReference type="GO" id="GO:0003700">
    <property type="term" value="F:DNA-binding transcription factor activity"/>
    <property type="evidence" value="ECO:0007669"/>
    <property type="project" value="InterPro"/>
</dbReference>
<dbReference type="Gene3D" id="3.40.190.290">
    <property type="match status" value="1"/>
</dbReference>
<dbReference type="FunFam" id="1.10.10.10:FF:000001">
    <property type="entry name" value="LysR family transcriptional regulator"/>
    <property type="match status" value="1"/>
</dbReference>
<keyword evidence="7" id="KW-1185">Reference proteome</keyword>
<evidence type="ECO:0000313" key="7">
    <source>
        <dbReference type="Proteomes" id="UP000281112"/>
    </source>
</evidence>
<dbReference type="InterPro" id="IPR036388">
    <property type="entry name" value="WH-like_DNA-bd_sf"/>
</dbReference>
<dbReference type="InterPro" id="IPR036390">
    <property type="entry name" value="WH_DNA-bd_sf"/>
</dbReference>
<dbReference type="Gene3D" id="1.10.10.10">
    <property type="entry name" value="Winged helix-like DNA-binding domain superfamily/Winged helix DNA-binding domain"/>
    <property type="match status" value="1"/>
</dbReference>
<dbReference type="Proteomes" id="UP000281112">
    <property type="component" value="Unassembled WGS sequence"/>
</dbReference>
<organism evidence="6 7">
    <name type="scientific">Vibrio viridaestus</name>
    <dbReference type="NCBI Taxonomy" id="2487322"/>
    <lineage>
        <taxon>Bacteria</taxon>
        <taxon>Pseudomonadati</taxon>
        <taxon>Pseudomonadota</taxon>
        <taxon>Gammaproteobacteria</taxon>
        <taxon>Vibrionales</taxon>
        <taxon>Vibrionaceae</taxon>
        <taxon>Vibrio</taxon>
    </lineage>
</organism>
<evidence type="ECO:0000313" key="6">
    <source>
        <dbReference type="EMBL" id="RQW64296.1"/>
    </source>
</evidence>
<dbReference type="InterPro" id="IPR000847">
    <property type="entry name" value="LysR_HTH_N"/>
</dbReference>
<dbReference type="InterPro" id="IPR005119">
    <property type="entry name" value="LysR_subst-bd"/>
</dbReference>
<comment type="similarity">
    <text evidence="1">Belongs to the LysR transcriptional regulatory family.</text>
</comment>
<dbReference type="Pfam" id="PF00126">
    <property type="entry name" value="HTH_1"/>
    <property type="match status" value="1"/>
</dbReference>
<dbReference type="OrthoDB" id="9786526at2"/>
<evidence type="ECO:0000256" key="3">
    <source>
        <dbReference type="ARBA" id="ARBA00023125"/>
    </source>
</evidence>
<dbReference type="PANTHER" id="PTHR30537:SF72">
    <property type="entry name" value="LYSR FAMILY TRANSCRIPTIONAL REGULATOR"/>
    <property type="match status" value="1"/>
</dbReference>
<dbReference type="RefSeq" id="WP_124936417.1">
    <property type="nucleotide sequence ID" value="NZ_RJVQ01000002.1"/>
</dbReference>
<protein>
    <submittedName>
        <fullName evidence="6">LysR family transcriptional regulator</fullName>
    </submittedName>
</protein>
<dbReference type="AlphaFoldDB" id="A0A3N9U7Y7"/>
<dbReference type="GO" id="GO:0006351">
    <property type="term" value="P:DNA-templated transcription"/>
    <property type="evidence" value="ECO:0007669"/>
    <property type="project" value="TreeGrafter"/>
</dbReference>
<comment type="caution">
    <text evidence="6">The sequence shown here is derived from an EMBL/GenBank/DDBJ whole genome shotgun (WGS) entry which is preliminary data.</text>
</comment>
<dbReference type="SUPFAM" id="SSF53850">
    <property type="entry name" value="Periplasmic binding protein-like II"/>
    <property type="match status" value="1"/>
</dbReference>
<accession>A0A3N9U7Y7</accession>
<dbReference type="InterPro" id="IPR058163">
    <property type="entry name" value="LysR-type_TF_proteobact-type"/>
</dbReference>
<dbReference type="Pfam" id="PF03466">
    <property type="entry name" value="LysR_substrate"/>
    <property type="match status" value="1"/>
</dbReference>
<gene>
    <name evidence="6" type="ORF">EES38_06870</name>
</gene>
<feature type="domain" description="HTH lysR-type" evidence="5">
    <location>
        <begin position="1"/>
        <end position="59"/>
    </location>
</feature>
<dbReference type="PANTHER" id="PTHR30537">
    <property type="entry name" value="HTH-TYPE TRANSCRIPTIONAL REGULATOR"/>
    <property type="match status" value="1"/>
</dbReference>
<dbReference type="CDD" id="cd08472">
    <property type="entry name" value="PBP2_CrgA_like_3"/>
    <property type="match status" value="1"/>
</dbReference>
<keyword evidence="4" id="KW-0804">Transcription</keyword>
<sequence>MDRIEAMKRFLAVAHSGSFTLAADVLGVPKSAISTSVSKLEDHLKVRLLHRSTRNVTLTEAGQEYQPRCEKFLSELDEFEHHFQQQTDELRGTIYVDMPGSFYTKVVLPKIENWFAMHPKTHVKLLGADYRINPIKERVDFVVRVGELEDSTLIARRIGTMEIINCVSAEYRDRFGIPRSLEDLKNHYLIGYSSGSNHQANGFEYVLNEKIHHSQMPYRVTVSTTEAYTASCLRGLGIIQVPKVGMETYLESGALIEVLNDYRCTPMPVSVVYESRQYMPKKVSAFINWLETVFKKFNHNPI</sequence>
<dbReference type="SUPFAM" id="SSF46785">
    <property type="entry name" value="Winged helix' DNA-binding domain"/>
    <property type="match status" value="1"/>
</dbReference>
<keyword evidence="3" id="KW-0238">DNA-binding</keyword>
<keyword evidence="2" id="KW-0805">Transcription regulation</keyword>
<evidence type="ECO:0000259" key="5">
    <source>
        <dbReference type="PROSITE" id="PS50931"/>
    </source>
</evidence>
<dbReference type="EMBL" id="RJVQ01000002">
    <property type="protein sequence ID" value="RQW64296.1"/>
    <property type="molecule type" value="Genomic_DNA"/>
</dbReference>
<dbReference type="PROSITE" id="PS50931">
    <property type="entry name" value="HTH_LYSR"/>
    <property type="match status" value="1"/>
</dbReference>